<dbReference type="InterPro" id="IPR032675">
    <property type="entry name" value="LRR_dom_sf"/>
</dbReference>
<dbReference type="Gene3D" id="3.80.10.10">
    <property type="entry name" value="Ribonuclease Inhibitor"/>
    <property type="match status" value="1"/>
</dbReference>
<dbReference type="SUPFAM" id="SSF52047">
    <property type="entry name" value="RNI-like"/>
    <property type="match status" value="1"/>
</dbReference>
<proteinExistence type="predicted"/>
<dbReference type="RefSeq" id="XP_012210732.1">
    <property type="nucleotide sequence ID" value="XM_012355342.1"/>
</dbReference>
<keyword evidence="2" id="KW-1185">Reference proteome</keyword>
<gene>
    <name evidence="1" type="ORF">SPRG_16114</name>
</gene>
<dbReference type="OMA" id="CHASMSV"/>
<dbReference type="EMBL" id="KK583419">
    <property type="protein sequence ID" value="KDO18562.1"/>
    <property type="molecule type" value="Genomic_DNA"/>
</dbReference>
<evidence type="ECO:0000313" key="1">
    <source>
        <dbReference type="EMBL" id="KDO18562.1"/>
    </source>
</evidence>
<sequence>MAVVQPGVVAHIAHCLGSTKDVVSFLQALPRDALDAPLVALQTLLTSGGLNQTSIWPQVAVEFLADPNGANVRAALPAFRSISIHNLYSLAEKLRDASSDALEAIVAFAATWGHKITSIDVTFWLQPKDNDVLTRVLGLCTGLVSVAANIDAVSDPATLATIVQAAQHAKRIVFYSDIDQTFPCGDWRCIFAHWLASGHATGLGLQEFSSTDDAAFARAIATTTSLTSLALTNTDGVLQGLLKAAMPLHHLTELRVVTPHNGVAETLLSTFLDPSRLRMLELDIGIDDADLAIVLTLLPRLVRLEELSLRNGLLEGEPDVSMAPRCPRELCIDRCTIDDGAFSGLLAWASQSPCLETVSIR</sequence>
<reference evidence="1 2" key="1">
    <citation type="journal article" date="2013" name="PLoS Genet.">
        <title>Distinctive expansion of potential virulence genes in the genome of the oomycete fish pathogen Saprolegnia parasitica.</title>
        <authorList>
            <person name="Jiang R.H."/>
            <person name="de Bruijn I."/>
            <person name="Haas B.J."/>
            <person name="Belmonte R."/>
            <person name="Lobach L."/>
            <person name="Christie J."/>
            <person name="van den Ackerveken G."/>
            <person name="Bottin A."/>
            <person name="Bulone V."/>
            <person name="Diaz-Moreno S.M."/>
            <person name="Dumas B."/>
            <person name="Fan L."/>
            <person name="Gaulin E."/>
            <person name="Govers F."/>
            <person name="Grenville-Briggs L.J."/>
            <person name="Horner N.R."/>
            <person name="Levin J.Z."/>
            <person name="Mammella M."/>
            <person name="Meijer H.J."/>
            <person name="Morris P."/>
            <person name="Nusbaum C."/>
            <person name="Oome S."/>
            <person name="Phillips A.J."/>
            <person name="van Rooyen D."/>
            <person name="Rzeszutek E."/>
            <person name="Saraiva M."/>
            <person name="Secombes C.J."/>
            <person name="Seidl M.F."/>
            <person name="Snel B."/>
            <person name="Stassen J.H."/>
            <person name="Sykes S."/>
            <person name="Tripathy S."/>
            <person name="van den Berg H."/>
            <person name="Vega-Arreguin J.C."/>
            <person name="Wawra S."/>
            <person name="Young S.K."/>
            <person name="Zeng Q."/>
            <person name="Dieguez-Uribeondo J."/>
            <person name="Russ C."/>
            <person name="Tyler B.M."/>
            <person name="van West P."/>
        </authorList>
    </citation>
    <scope>NUCLEOTIDE SEQUENCE [LARGE SCALE GENOMIC DNA]</scope>
    <source>
        <strain evidence="1 2">CBS 223.65</strain>
    </source>
</reference>
<name>A0A067BVA6_SAPPC</name>
<organism evidence="1 2">
    <name type="scientific">Saprolegnia parasitica (strain CBS 223.65)</name>
    <dbReference type="NCBI Taxonomy" id="695850"/>
    <lineage>
        <taxon>Eukaryota</taxon>
        <taxon>Sar</taxon>
        <taxon>Stramenopiles</taxon>
        <taxon>Oomycota</taxon>
        <taxon>Saprolegniomycetes</taxon>
        <taxon>Saprolegniales</taxon>
        <taxon>Saprolegniaceae</taxon>
        <taxon>Saprolegnia</taxon>
    </lineage>
</organism>
<protein>
    <recommendedName>
        <fullName evidence="3">F-box domain-containing protein</fullName>
    </recommendedName>
</protein>
<accession>A0A067BVA6</accession>
<dbReference type="AlphaFoldDB" id="A0A067BVA6"/>
<dbReference type="KEGG" id="spar:SPRG_16114"/>
<dbReference type="Proteomes" id="UP000030745">
    <property type="component" value="Unassembled WGS sequence"/>
</dbReference>
<dbReference type="GeneID" id="24137768"/>
<dbReference type="VEuPathDB" id="FungiDB:SPRG_16114"/>
<evidence type="ECO:0000313" key="2">
    <source>
        <dbReference type="Proteomes" id="UP000030745"/>
    </source>
</evidence>
<evidence type="ECO:0008006" key="3">
    <source>
        <dbReference type="Google" id="ProtNLM"/>
    </source>
</evidence>